<accession>A0A1M6NZW7</accession>
<dbReference type="OrthoDB" id="10001160at2"/>
<sequence length="258" mass="29731">MKKIISLILVLTMAISVCYISYADSKHIKISKEELASMPRAKREVLEKAFNNGKRLLRIEKRVVELKKDANGRLVPIDPKEEIKTQNIKDSLISAKSISENSLTLELYVLDNTREGSSYPVDYSFMGWFEWNGQDPAPGEYDFAGITWDGGLALYKGDQVAYDWIDRETTSGEEDMKTSRGYVAKYKYYNGVSPLKCGWVFADVRQNQKQNLQGNVKFTYFHTYSSLNYSVSISNPPSLDIKPDYKNWDKFSYTTFWY</sequence>
<dbReference type="Proteomes" id="UP000184465">
    <property type="component" value="Unassembled WGS sequence"/>
</dbReference>
<reference evidence="1 2" key="1">
    <citation type="submission" date="2016-11" db="EMBL/GenBank/DDBJ databases">
        <authorList>
            <person name="Jaros S."/>
            <person name="Januszkiewicz K."/>
            <person name="Wedrychowicz H."/>
        </authorList>
    </citation>
    <scope>NUCLEOTIDE SEQUENCE [LARGE SCALE GENOMIC DNA]</scope>
    <source>
        <strain evidence="1 2">DSM 15212</strain>
    </source>
</reference>
<keyword evidence="2" id="KW-1185">Reference proteome</keyword>
<dbReference type="AlphaFoldDB" id="A0A1M6NZW7"/>
<name>A0A1M6NZW7_PARC5</name>
<dbReference type="RefSeq" id="WP_073149355.1">
    <property type="nucleotide sequence ID" value="NZ_FRAG01000020.1"/>
</dbReference>
<evidence type="ECO:0000313" key="2">
    <source>
        <dbReference type="Proteomes" id="UP000184465"/>
    </source>
</evidence>
<evidence type="ECO:0000313" key="1">
    <source>
        <dbReference type="EMBL" id="SHK01204.1"/>
    </source>
</evidence>
<organism evidence="1 2">
    <name type="scientific">Paramaledivibacter caminithermalis (strain DSM 15212 / CIP 107654 / DViRD3)</name>
    <name type="common">Clostridium caminithermale</name>
    <dbReference type="NCBI Taxonomy" id="1121301"/>
    <lineage>
        <taxon>Bacteria</taxon>
        <taxon>Bacillati</taxon>
        <taxon>Bacillota</taxon>
        <taxon>Clostridia</taxon>
        <taxon>Peptostreptococcales</taxon>
        <taxon>Caminicellaceae</taxon>
        <taxon>Paramaledivibacter</taxon>
    </lineage>
</organism>
<dbReference type="EMBL" id="FRAG01000020">
    <property type="protein sequence ID" value="SHK01204.1"/>
    <property type="molecule type" value="Genomic_DNA"/>
</dbReference>
<proteinExistence type="predicted"/>
<gene>
    <name evidence="1" type="ORF">SAMN02745912_01957</name>
</gene>
<protein>
    <submittedName>
        <fullName evidence="1">Uncharacterized protein</fullName>
    </submittedName>
</protein>